<dbReference type="PANTHER" id="PTHR21368">
    <property type="entry name" value="50S RIBOSOMAL PROTEIN L9"/>
    <property type="match status" value="1"/>
</dbReference>
<protein>
    <recommendedName>
        <fullName evidence="4">Large ribosomal subunit protein bL9m</fullName>
    </recommendedName>
    <alternativeName>
        <fullName evidence="5">39S ribosomal protein L9, mitochondrial</fullName>
    </alternativeName>
</protein>
<dbReference type="GO" id="GO:1990904">
    <property type="term" value="C:ribonucleoprotein complex"/>
    <property type="evidence" value="ECO:0007669"/>
    <property type="project" value="UniProtKB-KW"/>
</dbReference>
<dbReference type="GO" id="GO:0006412">
    <property type="term" value="P:translation"/>
    <property type="evidence" value="ECO:0007669"/>
    <property type="project" value="InterPro"/>
</dbReference>
<evidence type="ECO:0000313" key="8">
    <source>
        <dbReference type="Proteomes" id="UP000440578"/>
    </source>
</evidence>
<sequence length="317" mass="35892">MMIDIDFRPVSMSFIISTVAGFQPVMVNHLPVPVLVYMLDSGLMNSRDTFDVPQRGPLVQLDRSFSRIHEPNSDLLPFSHHVQYPGSHYIVGFFKRRVWAIHDLFLDGNSSFYDSPYNNLMPPRQNDLASLGKPGDTVSVKVTKAQNELLAFGRAVYASPENQEKYRNVAEHSSADEVRHSSIYSAQTAKVLSRQVLAVSMNLDQPWVLQPWHLSVAFRKAGFVVPEHCLQMPSGTIEGPDVEGLEGKEFIVTVTINNCEQVPVRCRLHHYATEPRDRLPYRRQPWLQPAEPVFPEEAERLAALPRPISKPLDGDDH</sequence>
<gene>
    <name evidence="7" type="primary">mRpL9</name>
    <name evidence="7" type="ORF">FJT64_003684</name>
</gene>
<evidence type="ECO:0000259" key="6">
    <source>
        <dbReference type="Pfam" id="PF01281"/>
    </source>
</evidence>
<keyword evidence="2 7" id="KW-0689">Ribosomal protein</keyword>
<dbReference type="SUPFAM" id="SSF55658">
    <property type="entry name" value="L9 N-domain-like"/>
    <property type="match status" value="1"/>
</dbReference>
<dbReference type="EMBL" id="VIIS01001399">
    <property type="protein sequence ID" value="KAF0298982.1"/>
    <property type="molecule type" value="Genomic_DNA"/>
</dbReference>
<keyword evidence="3" id="KW-0687">Ribonucleoprotein</keyword>
<dbReference type="InterPro" id="IPR020070">
    <property type="entry name" value="Ribosomal_bL9_N"/>
</dbReference>
<name>A0A6A4W7P6_AMPAM</name>
<dbReference type="Proteomes" id="UP000440578">
    <property type="component" value="Unassembled WGS sequence"/>
</dbReference>
<evidence type="ECO:0000256" key="5">
    <source>
        <dbReference type="ARBA" id="ARBA00035381"/>
    </source>
</evidence>
<keyword evidence="8" id="KW-1185">Reference proteome</keyword>
<proteinExistence type="inferred from homology"/>
<evidence type="ECO:0000256" key="2">
    <source>
        <dbReference type="ARBA" id="ARBA00022980"/>
    </source>
</evidence>
<reference evidence="7 8" key="1">
    <citation type="submission" date="2019-07" db="EMBL/GenBank/DDBJ databases">
        <title>Draft genome assembly of a fouling barnacle, Amphibalanus amphitrite (Darwin, 1854): The first reference genome for Thecostraca.</title>
        <authorList>
            <person name="Kim W."/>
        </authorList>
    </citation>
    <scope>NUCLEOTIDE SEQUENCE [LARGE SCALE GENOMIC DNA]</scope>
    <source>
        <strain evidence="7">SNU_AA5</strain>
        <tissue evidence="7">Soma without cirri and trophi</tissue>
    </source>
</reference>
<evidence type="ECO:0000256" key="4">
    <source>
        <dbReference type="ARBA" id="ARBA00035194"/>
    </source>
</evidence>
<dbReference type="InterPro" id="IPR036935">
    <property type="entry name" value="Ribosomal_bL9_N_sf"/>
</dbReference>
<accession>A0A6A4W7P6</accession>
<dbReference type="OrthoDB" id="5555409at2759"/>
<dbReference type="Pfam" id="PF01281">
    <property type="entry name" value="Ribosomal_L9_N"/>
    <property type="match status" value="1"/>
</dbReference>
<comment type="caution">
    <text evidence="7">The sequence shown here is derived from an EMBL/GenBank/DDBJ whole genome shotgun (WGS) entry which is preliminary data.</text>
</comment>
<dbReference type="Gene3D" id="3.40.5.10">
    <property type="entry name" value="Ribosomal protein L9, N-terminal domain"/>
    <property type="match status" value="1"/>
</dbReference>
<feature type="domain" description="Ribosomal protein L9" evidence="6">
    <location>
        <begin position="127"/>
        <end position="166"/>
    </location>
</feature>
<dbReference type="GO" id="GO:0005840">
    <property type="term" value="C:ribosome"/>
    <property type="evidence" value="ECO:0007669"/>
    <property type="project" value="UniProtKB-KW"/>
</dbReference>
<evidence type="ECO:0000256" key="3">
    <source>
        <dbReference type="ARBA" id="ARBA00023274"/>
    </source>
</evidence>
<organism evidence="7 8">
    <name type="scientific">Amphibalanus amphitrite</name>
    <name type="common">Striped barnacle</name>
    <name type="synonym">Balanus amphitrite</name>
    <dbReference type="NCBI Taxonomy" id="1232801"/>
    <lineage>
        <taxon>Eukaryota</taxon>
        <taxon>Metazoa</taxon>
        <taxon>Ecdysozoa</taxon>
        <taxon>Arthropoda</taxon>
        <taxon>Crustacea</taxon>
        <taxon>Multicrustacea</taxon>
        <taxon>Cirripedia</taxon>
        <taxon>Thoracica</taxon>
        <taxon>Thoracicalcarea</taxon>
        <taxon>Balanomorpha</taxon>
        <taxon>Balanoidea</taxon>
        <taxon>Balanidae</taxon>
        <taxon>Amphibalaninae</taxon>
        <taxon>Amphibalanus</taxon>
    </lineage>
</organism>
<dbReference type="GO" id="GO:0003735">
    <property type="term" value="F:structural constituent of ribosome"/>
    <property type="evidence" value="ECO:0007669"/>
    <property type="project" value="InterPro"/>
</dbReference>
<dbReference type="InterPro" id="IPR009027">
    <property type="entry name" value="Ribosomal_bL9/RNase_H1_N"/>
</dbReference>
<dbReference type="AlphaFoldDB" id="A0A6A4W7P6"/>
<evidence type="ECO:0000256" key="1">
    <source>
        <dbReference type="ARBA" id="ARBA00010605"/>
    </source>
</evidence>
<evidence type="ECO:0000313" key="7">
    <source>
        <dbReference type="EMBL" id="KAF0298982.1"/>
    </source>
</evidence>
<comment type="similarity">
    <text evidence="1">Belongs to the bacterial ribosomal protein bL9 family.</text>
</comment>
<dbReference type="InterPro" id="IPR000244">
    <property type="entry name" value="Ribosomal_bL9"/>
</dbReference>